<reference evidence="3 4" key="1">
    <citation type="journal article" date="2015" name="Genome Biol. Evol.">
        <title>Comparative Genomics of a Bacterivorous Green Alga Reveals Evolutionary Causalities and Consequences of Phago-Mixotrophic Mode of Nutrition.</title>
        <authorList>
            <person name="Burns J.A."/>
            <person name="Paasch A."/>
            <person name="Narechania A."/>
            <person name="Kim E."/>
        </authorList>
    </citation>
    <scope>NUCLEOTIDE SEQUENCE [LARGE SCALE GENOMIC DNA]</scope>
    <source>
        <strain evidence="3 4">PLY_AMNH</strain>
    </source>
</reference>
<organism evidence="3 4">
    <name type="scientific">Cymbomonas tetramitiformis</name>
    <dbReference type="NCBI Taxonomy" id="36881"/>
    <lineage>
        <taxon>Eukaryota</taxon>
        <taxon>Viridiplantae</taxon>
        <taxon>Chlorophyta</taxon>
        <taxon>Pyramimonadophyceae</taxon>
        <taxon>Pyramimonadales</taxon>
        <taxon>Pyramimonadaceae</taxon>
        <taxon>Cymbomonas</taxon>
    </lineage>
</organism>
<protein>
    <submittedName>
        <fullName evidence="3">Uncharacterized protein</fullName>
    </submittedName>
</protein>
<proteinExistence type="predicted"/>
<dbReference type="AlphaFoldDB" id="A0AAE0L9H2"/>
<keyword evidence="2" id="KW-1133">Transmembrane helix</keyword>
<feature type="transmembrane region" description="Helical" evidence="2">
    <location>
        <begin position="607"/>
        <end position="628"/>
    </location>
</feature>
<dbReference type="Proteomes" id="UP001190700">
    <property type="component" value="Unassembled WGS sequence"/>
</dbReference>
<feature type="compositionally biased region" description="Polar residues" evidence="1">
    <location>
        <begin position="125"/>
        <end position="135"/>
    </location>
</feature>
<feature type="transmembrane region" description="Helical" evidence="2">
    <location>
        <begin position="504"/>
        <end position="531"/>
    </location>
</feature>
<name>A0AAE0L9H2_9CHLO</name>
<accession>A0AAE0L9H2</accession>
<evidence type="ECO:0000313" key="4">
    <source>
        <dbReference type="Proteomes" id="UP001190700"/>
    </source>
</evidence>
<feature type="transmembrane region" description="Helical" evidence="2">
    <location>
        <begin position="537"/>
        <end position="558"/>
    </location>
</feature>
<feature type="transmembrane region" description="Helical" evidence="2">
    <location>
        <begin position="417"/>
        <end position="439"/>
    </location>
</feature>
<dbReference type="EMBL" id="LGRX02006283">
    <property type="protein sequence ID" value="KAK3276993.1"/>
    <property type="molecule type" value="Genomic_DNA"/>
</dbReference>
<feature type="transmembrane region" description="Helical" evidence="2">
    <location>
        <begin position="768"/>
        <end position="789"/>
    </location>
</feature>
<comment type="caution">
    <text evidence="3">The sequence shown here is derived from an EMBL/GenBank/DDBJ whole genome shotgun (WGS) entry which is preliminary data.</text>
</comment>
<gene>
    <name evidence="3" type="ORF">CYMTET_14971</name>
</gene>
<feature type="transmembrane region" description="Helical" evidence="2">
    <location>
        <begin position="809"/>
        <end position="828"/>
    </location>
</feature>
<keyword evidence="2" id="KW-0812">Transmembrane</keyword>
<feature type="transmembrane region" description="Helical" evidence="2">
    <location>
        <begin position="640"/>
        <end position="659"/>
    </location>
</feature>
<feature type="region of interest" description="Disordered" evidence="1">
    <location>
        <begin position="243"/>
        <end position="306"/>
    </location>
</feature>
<keyword evidence="4" id="KW-1185">Reference proteome</keyword>
<evidence type="ECO:0000313" key="3">
    <source>
        <dbReference type="EMBL" id="KAK3276993.1"/>
    </source>
</evidence>
<sequence length="833" mass="92301">MAASLATFYPVDTNGVLLGGGHVLRLTPGTFEDMRQRASSVLNLEVLEVRNALQQRVTSTNELLHGEVYACVVVPAGDRLGDSPFEYERRIPRKTVEAGAQGGNVDVSTFGFPMAGSEPAHRSRSMSGGSATRSEASLAPSSVSATSSQPPSLQLQLQAYPVQGEDGRTLHMFQITLSPGTGLEDLKHEAEHLLQRAGPLLFIKNPQGDALQELESVDELSNLQQVWYFFEDEHCDLHGEAHLEEGEDVEDDESRTEGSETEGSEAEGSEADEMDEDEDEKSEEEEDVDEDAESEEKQEMGSAGSKAWASAAPFRNFVSTVKAHLPAEDPRLQAMRNSGTIPVQSIREKLPSWSLYDTLDTIPELGRPLSFKEIGDGVAIDLQWELIPIEERLDNEEEEIDPPLFPFLSSIRGDIEFLVWMLVMPICFGVALCYMPFSGHLGNRWEDNQNLIVYGSLMLGFAVAQFANHWLEFYFDSITARKHGLVSDMSYKDPIGALRKLAGVLYWTIGGFTGLVVSVITTLTAPMWYLFWVQLAGWPLTHGPVFVMVMSLCTATSIKTVMDFRDQADAEFVASIGNSLSIIFVLIFMFMINRLMVLSLGGREDPIAVISLCFLYPILVARGAMDVIAVAEGYNPQSAVIVEAFFTFVSSMFQFILFLEIDASIVNSYVIFAALNVTDISCLVACGPITTFFTRRTHELVAKDSTSFFHTGHWAKDPMQLNPLLIKVYCEISAKTIFAVMSTLIWIYNPDAYPAVGGASAFALHETICFTLIELALWLSIHFTVEMYLRSWSAHFFIWDKKVGLKPFAPMLGYNNMMIIALIFLEAAPGSYS</sequence>
<feature type="transmembrane region" description="Helical" evidence="2">
    <location>
        <begin position="728"/>
        <end position="748"/>
    </location>
</feature>
<keyword evidence="2" id="KW-0472">Membrane</keyword>
<evidence type="ECO:0000256" key="2">
    <source>
        <dbReference type="SAM" id="Phobius"/>
    </source>
</evidence>
<feature type="transmembrane region" description="Helical" evidence="2">
    <location>
        <begin position="451"/>
        <end position="471"/>
    </location>
</feature>
<feature type="region of interest" description="Disordered" evidence="1">
    <location>
        <begin position="113"/>
        <end position="152"/>
    </location>
</feature>
<evidence type="ECO:0000256" key="1">
    <source>
        <dbReference type="SAM" id="MobiDB-lite"/>
    </source>
</evidence>
<feature type="transmembrane region" description="Helical" evidence="2">
    <location>
        <begin position="570"/>
        <end position="592"/>
    </location>
</feature>
<feature type="compositionally biased region" description="Low complexity" evidence="1">
    <location>
        <begin position="136"/>
        <end position="152"/>
    </location>
</feature>
<feature type="compositionally biased region" description="Acidic residues" evidence="1">
    <location>
        <begin position="245"/>
        <end position="296"/>
    </location>
</feature>